<comment type="caution">
    <text evidence="1">The sequence shown here is derived from an EMBL/GenBank/DDBJ whole genome shotgun (WGS) entry which is preliminary data.</text>
</comment>
<sequence>MTPESFVSKLNVAVVEENNAVYRALLLNTDSSRASDPYWKRVLAVFNDLNSDQREVLIELTRQVAIDTAANVLGVIDGKHALEGADGEFRLTYGARNLAGELQSLFLERAEQLAP</sequence>
<evidence type="ECO:0008006" key="3">
    <source>
        <dbReference type="Google" id="ProtNLM"/>
    </source>
</evidence>
<organism evidence="1 2">
    <name type="scientific">Dyella mobilis</name>
    <dbReference type="NCBI Taxonomy" id="1849582"/>
    <lineage>
        <taxon>Bacteria</taxon>
        <taxon>Pseudomonadati</taxon>
        <taxon>Pseudomonadota</taxon>
        <taxon>Gammaproteobacteria</taxon>
        <taxon>Lysobacterales</taxon>
        <taxon>Rhodanobacteraceae</taxon>
        <taxon>Dyella</taxon>
    </lineage>
</organism>
<evidence type="ECO:0000313" key="2">
    <source>
        <dbReference type="Proteomes" id="UP001430193"/>
    </source>
</evidence>
<dbReference type="RefSeq" id="WP_204632236.1">
    <property type="nucleotide sequence ID" value="NZ_BSOC01000002.1"/>
</dbReference>
<proteinExistence type="predicted"/>
<dbReference type="EMBL" id="JADIKF010000039">
    <property type="protein sequence ID" value="MBM7130675.1"/>
    <property type="molecule type" value="Genomic_DNA"/>
</dbReference>
<accession>A0ABS2KIG0</accession>
<keyword evidence="2" id="KW-1185">Reference proteome</keyword>
<protein>
    <recommendedName>
        <fullName evidence="3">Transposase</fullName>
    </recommendedName>
</protein>
<gene>
    <name evidence="1" type="ORF">ISS99_14140</name>
</gene>
<dbReference type="Proteomes" id="UP001430193">
    <property type="component" value="Unassembled WGS sequence"/>
</dbReference>
<reference evidence="1" key="1">
    <citation type="submission" date="2020-10" db="EMBL/GenBank/DDBJ databases">
        <title>Phylogeny of dyella-like bacteria.</title>
        <authorList>
            <person name="Fu J."/>
        </authorList>
    </citation>
    <scope>NUCLEOTIDE SEQUENCE</scope>
    <source>
        <strain evidence="1">DHON07</strain>
    </source>
</reference>
<name>A0ABS2KIG0_9GAMM</name>
<evidence type="ECO:0000313" key="1">
    <source>
        <dbReference type="EMBL" id="MBM7130675.1"/>
    </source>
</evidence>